<dbReference type="PANTHER" id="PTHR31286:SF173">
    <property type="entry name" value="DUF4283 DOMAIN-CONTAINING PROTEIN"/>
    <property type="match status" value="1"/>
</dbReference>
<keyword evidence="1" id="KW-0863">Zinc-finger</keyword>
<name>A0A7J8LUZ1_9ROSI</name>
<evidence type="ECO:0000256" key="1">
    <source>
        <dbReference type="PROSITE-ProRule" id="PRU00047"/>
    </source>
</evidence>
<keyword evidence="4" id="KW-1185">Reference proteome</keyword>
<sequence length="198" mass="22090">MVKCCTGHKLGSLAPDLAEVMAWLREINYDRLWSNQIVLRKVRFKDLDSNSNSDMAVDSTPTSGTSWIDKVLGRGTSGSGSLIRKVTKLDFQTDKGSTGKFTQMAVFIDLGKPLISQILVKKVVQRVEFESLPLVCFYCGRFGHMQNLCPSSGSANVTEVDTVSAVEVSLEKYKVVETMEVFGPWMLVEQKAWRNSRN</sequence>
<reference evidence="3 4" key="1">
    <citation type="journal article" date="2019" name="Genome Biol. Evol.">
        <title>Insights into the evolution of the New World diploid cottons (Gossypium, subgenus Houzingenia) based on genome sequencing.</title>
        <authorList>
            <person name="Grover C.E."/>
            <person name="Arick M.A. 2nd"/>
            <person name="Thrash A."/>
            <person name="Conover J.L."/>
            <person name="Sanders W.S."/>
            <person name="Peterson D.G."/>
            <person name="Frelichowski J.E."/>
            <person name="Scheffler J.A."/>
            <person name="Scheffler B.E."/>
            <person name="Wendel J.F."/>
        </authorList>
    </citation>
    <scope>NUCLEOTIDE SEQUENCE [LARGE SCALE GENOMIC DNA]</scope>
    <source>
        <strain evidence="3">157</strain>
        <tissue evidence="3">Leaf</tissue>
    </source>
</reference>
<evidence type="ECO:0000313" key="3">
    <source>
        <dbReference type="EMBL" id="MBA0556183.1"/>
    </source>
</evidence>
<comment type="caution">
    <text evidence="3">The sequence shown here is derived from an EMBL/GenBank/DDBJ whole genome shotgun (WGS) entry which is preliminary data.</text>
</comment>
<dbReference type="SUPFAM" id="SSF57756">
    <property type="entry name" value="Retrovirus zinc finger-like domains"/>
    <property type="match status" value="1"/>
</dbReference>
<evidence type="ECO:0000313" key="4">
    <source>
        <dbReference type="Proteomes" id="UP000593572"/>
    </source>
</evidence>
<dbReference type="SMART" id="SM00343">
    <property type="entry name" value="ZnF_C2HC"/>
    <property type="match status" value="1"/>
</dbReference>
<dbReference type="GO" id="GO:0003676">
    <property type="term" value="F:nucleic acid binding"/>
    <property type="evidence" value="ECO:0007669"/>
    <property type="project" value="InterPro"/>
</dbReference>
<organism evidence="3 4">
    <name type="scientific">Gossypium lobatum</name>
    <dbReference type="NCBI Taxonomy" id="34289"/>
    <lineage>
        <taxon>Eukaryota</taxon>
        <taxon>Viridiplantae</taxon>
        <taxon>Streptophyta</taxon>
        <taxon>Embryophyta</taxon>
        <taxon>Tracheophyta</taxon>
        <taxon>Spermatophyta</taxon>
        <taxon>Magnoliopsida</taxon>
        <taxon>eudicotyledons</taxon>
        <taxon>Gunneridae</taxon>
        <taxon>Pentapetalae</taxon>
        <taxon>rosids</taxon>
        <taxon>malvids</taxon>
        <taxon>Malvales</taxon>
        <taxon>Malvaceae</taxon>
        <taxon>Malvoideae</taxon>
        <taxon>Gossypium</taxon>
    </lineage>
</organism>
<proteinExistence type="predicted"/>
<dbReference type="InterPro" id="IPR001878">
    <property type="entry name" value="Znf_CCHC"/>
</dbReference>
<keyword evidence="1" id="KW-0479">Metal-binding</keyword>
<dbReference type="InterPro" id="IPR036875">
    <property type="entry name" value="Znf_CCHC_sf"/>
</dbReference>
<dbReference type="Proteomes" id="UP000593572">
    <property type="component" value="Unassembled WGS sequence"/>
</dbReference>
<keyword evidence="1" id="KW-0862">Zinc</keyword>
<dbReference type="EMBL" id="JABEZX010000005">
    <property type="protein sequence ID" value="MBA0556183.1"/>
    <property type="molecule type" value="Genomic_DNA"/>
</dbReference>
<accession>A0A7J8LUZ1</accession>
<dbReference type="PANTHER" id="PTHR31286">
    <property type="entry name" value="GLYCINE-RICH CELL WALL STRUCTURAL PROTEIN 1.8-LIKE"/>
    <property type="match status" value="1"/>
</dbReference>
<dbReference type="InterPro" id="IPR040256">
    <property type="entry name" value="At4g02000-like"/>
</dbReference>
<evidence type="ECO:0000259" key="2">
    <source>
        <dbReference type="PROSITE" id="PS50158"/>
    </source>
</evidence>
<feature type="domain" description="CCHC-type" evidence="2">
    <location>
        <begin position="136"/>
        <end position="151"/>
    </location>
</feature>
<dbReference type="AlphaFoldDB" id="A0A7J8LUZ1"/>
<protein>
    <recommendedName>
        <fullName evidence="2">CCHC-type domain-containing protein</fullName>
    </recommendedName>
</protein>
<dbReference type="PROSITE" id="PS50158">
    <property type="entry name" value="ZF_CCHC"/>
    <property type="match status" value="1"/>
</dbReference>
<gene>
    <name evidence="3" type="ORF">Golob_026308</name>
</gene>
<dbReference type="GO" id="GO:0008270">
    <property type="term" value="F:zinc ion binding"/>
    <property type="evidence" value="ECO:0007669"/>
    <property type="project" value="UniProtKB-KW"/>
</dbReference>